<dbReference type="EMBL" id="JBHTBH010000001">
    <property type="protein sequence ID" value="MFC7326956.1"/>
    <property type="molecule type" value="Genomic_DNA"/>
</dbReference>
<gene>
    <name evidence="2" type="ORF">ACFQRF_04305</name>
</gene>
<reference evidence="3" key="1">
    <citation type="journal article" date="2019" name="Int. J. Syst. Evol. Microbiol.">
        <title>The Global Catalogue of Microorganisms (GCM) 10K type strain sequencing project: providing services to taxonomists for standard genome sequencing and annotation.</title>
        <authorList>
            <consortium name="The Broad Institute Genomics Platform"/>
            <consortium name="The Broad Institute Genome Sequencing Center for Infectious Disease"/>
            <person name="Wu L."/>
            <person name="Ma J."/>
        </authorList>
    </citation>
    <scope>NUCLEOTIDE SEQUENCE [LARGE SCALE GENOMIC DNA]</scope>
    <source>
        <strain evidence="3">CGMCC 4.7382</strain>
    </source>
</reference>
<comment type="caution">
    <text evidence="2">The sequence shown here is derived from an EMBL/GenBank/DDBJ whole genome shotgun (WGS) entry which is preliminary data.</text>
</comment>
<dbReference type="Proteomes" id="UP001596540">
    <property type="component" value="Unassembled WGS sequence"/>
</dbReference>
<evidence type="ECO:0008006" key="4">
    <source>
        <dbReference type="Google" id="ProtNLM"/>
    </source>
</evidence>
<organism evidence="2 3">
    <name type="scientific">Marinactinospora rubrisoli</name>
    <dbReference type="NCBI Taxonomy" id="2715399"/>
    <lineage>
        <taxon>Bacteria</taxon>
        <taxon>Bacillati</taxon>
        <taxon>Actinomycetota</taxon>
        <taxon>Actinomycetes</taxon>
        <taxon>Streptosporangiales</taxon>
        <taxon>Nocardiopsidaceae</taxon>
        <taxon>Marinactinospora</taxon>
    </lineage>
</organism>
<sequence>MSHAPRTIPPASALLPGTVRRFTGGRARWTRTLSAGATAVVVVPLMAACAPAGDPAEAGGAASAPQSPPPSEVDARPVPTPSDGASAEPVEPLPLPESCTETGLTDHMAAFADRLSEPEFEEVRTDTRLECSWAGFSRDDWSEVVMVTYTPSGSLVEYPGHVPASVAADPDFFSTEEVAELGGIAQWRRGGVFSGVALHLPGLQVTSTSNAGRVSEEDLLEVSVATARDLLEEGDG</sequence>
<name>A0ABW2KAC6_9ACTN</name>
<keyword evidence="3" id="KW-1185">Reference proteome</keyword>
<dbReference type="RefSeq" id="WP_379868957.1">
    <property type="nucleotide sequence ID" value="NZ_JBHTBH010000001.1"/>
</dbReference>
<evidence type="ECO:0000256" key="1">
    <source>
        <dbReference type="SAM" id="MobiDB-lite"/>
    </source>
</evidence>
<accession>A0ABW2KAC6</accession>
<protein>
    <recommendedName>
        <fullName evidence="4">DUF3558 domain-containing protein</fullName>
    </recommendedName>
</protein>
<proteinExistence type="predicted"/>
<feature type="region of interest" description="Disordered" evidence="1">
    <location>
        <begin position="53"/>
        <end position="96"/>
    </location>
</feature>
<evidence type="ECO:0000313" key="2">
    <source>
        <dbReference type="EMBL" id="MFC7326956.1"/>
    </source>
</evidence>
<feature type="compositionally biased region" description="Low complexity" evidence="1">
    <location>
        <begin position="53"/>
        <end position="65"/>
    </location>
</feature>
<evidence type="ECO:0000313" key="3">
    <source>
        <dbReference type="Proteomes" id="UP001596540"/>
    </source>
</evidence>